<dbReference type="Proteomes" id="UP001154114">
    <property type="component" value="Chromosome 13"/>
</dbReference>
<evidence type="ECO:0000313" key="2">
    <source>
        <dbReference type="EMBL" id="CAD0201078.1"/>
    </source>
</evidence>
<evidence type="ECO:0000313" key="3">
    <source>
        <dbReference type="Proteomes" id="UP001154114"/>
    </source>
</evidence>
<dbReference type="AlphaFoldDB" id="A0A9N8PYK3"/>
<evidence type="ECO:0000256" key="1">
    <source>
        <dbReference type="SAM" id="MobiDB-lite"/>
    </source>
</evidence>
<feature type="region of interest" description="Disordered" evidence="1">
    <location>
        <begin position="42"/>
        <end position="87"/>
    </location>
</feature>
<name>A0A9N8PYK3_CHRIL</name>
<sequence length="115" mass="12781">MWVKFAARAEGAPPDTLGNCAILFVSAGERWYWNREPCGERNVGRGAGRGSEEEGDSLLTEFRARPDRTRARSVQSNPANSEPEPTELTGIANRLAISMNHDNIRNSLKKNRLRG</sequence>
<keyword evidence="3" id="KW-1185">Reference proteome</keyword>
<dbReference type="EMBL" id="LR824016">
    <property type="protein sequence ID" value="CAD0201078.1"/>
    <property type="molecule type" value="Genomic_DNA"/>
</dbReference>
<accession>A0A9N8PYK3</accession>
<proteinExistence type="predicted"/>
<organism evidence="2 3">
    <name type="scientific">Chrysodeixis includens</name>
    <name type="common">Soybean looper</name>
    <name type="synonym">Pseudoplusia includens</name>
    <dbReference type="NCBI Taxonomy" id="689277"/>
    <lineage>
        <taxon>Eukaryota</taxon>
        <taxon>Metazoa</taxon>
        <taxon>Ecdysozoa</taxon>
        <taxon>Arthropoda</taxon>
        <taxon>Hexapoda</taxon>
        <taxon>Insecta</taxon>
        <taxon>Pterygota</taxon>
        <taxon>Neoptera</taxon>
        <taxon>Endopterygota</taxon>
        <taxon>Lepidoptera</taxon>
        <taxon>Glossata</taxon>
        <taxon>Ditrysia</taxon>
        <taxon>Noctuoidea</taxon>
        <taxon>Noctuidae</taxon>
        <taxon>Plusiinae</taxon>
        <taxon>Chrysodeixis</taxon>
    </lineage>
</organism>
<reference evidence="2" key="1">
    <citation type="submission" date="2021-12" db="EMBL/GenBank/DDBJ databases">
        <authorList>
            <person name="King R."/>
        </authorList>
    </citation>
    <scope>NUCLEOTIDE SEQUENCE</scope>
</reference>
<protein>
    <submittedName>
        <fullName evidence="2">Uncharacterized protein</fullName>
    </submittedName>
</protein>
<gene>
    <name evidence="2" type="ORF">CINC_LOCUS2756</name>
</gene>